<organism evidence="1 2">
    <name type="scientific">Clostridium porci</name>
    <dbReference type="NCBI Taxonomy" id="2605778"/>
    <lineage>
        <taxon>Bacteria</taxon>
        <taxon>Bacillati</taxon>
        <taxon>Bacillota</taxon>
        <taxon>Clostridia</taxon>
        <taxon>Eubacteriales</taxon>
        <taxon>Clostridiaceae</taxon>
        <taxon>Clostridium</taxon>
    </lineage>
</organism>
<accession>A0A7X2NPK1</accession>
<dbReference type="Proteomes" id="UP000429958">
    <property type="component" value="Unassembled WGS sequence"/>
</dbReference>
<comment type="caution">
    <text evidence="1">The sequence shown here is derived from an EMBL/GenBank/DDBJ whole genome shotgun (WGS) entry which is preliminary data.</text>
</comment>
<dbReference type="RefSeq" id="WP_154473939.1">
    <property type="nucleotide sequence ID" value="NZ_VUMD01000029.1"/>
</dbReference>
<dbReference type="InterPro" id="IPR036770">
    <property type="entry name" value="Ankyrin_rpt-contain_sf"/>
</dbReference>
<reference evidence="1 2" key="1">
    <citation type="submission" date="2019-08" db="EMBL/GenBank/DDBJ databases">
        <title>In-depth cultivation of the pig gut microbiome towards novel bacterial diversity and tailored functional studies.</title>
        <authorList>
            <person name="Wylensek D."/>
            <person name="Hitch T.C.A."/>
            <person name="Clavel T."/>
        </authorList>
    </citation>
    <scope>NUCLEOTIDE SEQUENCE [LARGE SCALE GENOMIC DNA]</scope>
    <source>
        <strain evidence="1 2">WCA-389-WT-23D1</strain>
    </source>
</reference>
<evidence type="ECO:0000313" key="1">
    <source>
        <dbReference type="EMBL" id="MSS38553.1"/>
    </source>
</evidence>
<name>A0A7X2NPK1_9CLOT</name>
<dbReference type="EMBL" id="VUMD01000029">
    <property type="protein sequence ID" value="MSS38553.1"/>
    <property type="molecule type" value="Genomic_DNA"/>
</dbReference>
<proteinExistence type="predicted"/>
<dbReference type="SUPFAM" id="SSF48403">
    <property type="entry name" value="Ankyrin repeat"/>
    <property type="match status" value="1"/>
</dbReference>
<protein>
    <submittedName>
        <fullName evidence="1">Ankyrin repeat domain-containing protein</fullName>
    </submittedName>
</protein>
<gene>
    <name evidence="1" type="ORF">FYJ39_19085</name>
</gene>
<sequence length="176" mass="19878">MNIEKADYATIIRFGTLHDLNIKLQMEGKNLIEVSNITDKEGISLLEKSLIARKFDIAKELLANNAKVNNVSNAGCNEFHYLACNINCDGALDIARILLAKGTSLMEKEKKYGNSAFFTLCQEVFKARSTEGLDFIEECFDKIQDYDDCNKMGCSIRMLINERGTDKLKQIMECTK</sequence>
<keyword evidence="2" id="KW-1185">Reference proteome</keyword>
<dbReference type="Gene3D" id="1.25.40.20">
    <property type="entry name" value="Ankyrin repeat-containing domain"/>
    <property type="match status" value="1"/>
</dbReference>
<evidence type="ECO:0000313" key="2">
    <source>
        <dbReference type="Proteomes" id="UP000429958"/>
    </source>
</evidence>
<dbReference type="AlphaFoldDB" id="A0A7X2NPK1"/>